<dbReference type="PANTHER" id="PTHR42646:SF2">
    <property type="entry name" value="5'-3' EXONUCLEASE FAMILY PROTEIN"/>
    <property type="match status" value="1"/>
</dbReference>
<dbReference type="GO" id="GO:0003887">
    <property type="term" value="F:DNA-directed DNA polymerase activity"/>
    <property type="evidence" value="ECO:0007669"/>
    <property type="project" value="InterPro"/>
</dbReference>
<dbReference type="SUPFAM" id="SSF88723">
    <property type="entry name" value="PIN domain-like"/>
    <property type="match status" value="1"/>
</dbReference>
<dbReference type="GO" id="GO:0003677">
    <property type="term" value="F:DNA binding"/>
    <property type="evidence" value="ECO:0007669"/>
    <property type="project" value="UniProtKB-KW"/>
</dbReference>
<dbReference type="Gene3D" id="3.40.50.1010">
    <property type="entry name" value="5'-nuclease"/>
    <property type="match status" value="1"/>
</dbReference>
<keyword evidence="2" id="KW-0378">Hydrolase</keyword>
<dbReference type="PANTHER" id="PTHR42646">
    <property type="entry name" value="FLAP ENDONUCLEASE XNI"/>
    <property type="match status" value="1"/>
</dbReference>
<keyword evidence="3" id="KW-0238">DNA-binding</keyword>
<dbReference type="InterPro" id="IPR020045">
    <property type="entry name" value="DNA_polI_H3TH"/>
</dbReference>
<dbReference type="InterPro" id="IPR002421">
    <property type="entry name" value="5-3_exonuclease"/>
</dbReference>
<keyword evidence="1" id="KW-0540">Nuclease</keyword>
<evidence type="ECO:0000313" key="5">
    <source>
        <dbReference type="EMBL" id="CAD7252814.1"/>
    </source>
</evidence>
<evidence type="ECO:0000313" key="6">
    <source>
        <dbReference type="Proteomes" id="UP000677054"/>
    </source>
</evidence>
<dbReference type="InterPro" id="IPR036279">
    <property type="entry name" value="5-3_exonuclease_C_sf"/>
</dbReference>
<dbReference type="InterPro" id="IPR020046">
    <property type="entry name" value="5-3_exonucl_a-hlix_arch_N"/>
</dbReference>
<dbReference type="CDD" id="cd09898">
    <property type="entry name" value="H3TH_53EXO"/>
    <property type="match status" value="1"/>
</dbReference>
<sequence>MMKRLRDMYPNAYGVCVFDAKGPTFRHDAYPDYKANRPPMPEELVAQIEPIHQAMSFFGWPIVMMEGVEADDVIGTLATQASLKNWSTIIATGDKDMAQLVNERVTLINTMSNESLTVQGVLDKFGVRPDQIIDYLALMGDAVDNVPGVDKVGPKTAVKWLTQYQTLEGVIAHAEEIKGVVGDNLRKSLDWLPKGRELLTIKCDVDLSEVVGDCKEQLGSKMIMQVHDELVFEVPDHEVEVLKAKIPQIMSEVLPLKVPVLVEVGVGDNWEQAH</sequence>
<dbReference type="InterPro" id="IPR008918">
    <property type="entry name" value="HhH2"/>
</dbReference>
<dbReference type="GO" id="GO:0008409">
    <property type="term" value="F:5'-3' exonuclease activity"/>
    <property type="evidence" value="ECO:0007669"/>
    <property type="project" value="InterPro"/>
</dbReference>
<dbReference type="Gene3D" id="1.10.150.20">
    <property type="entry name" value="5' to 3' exonuclease, C-terminal subdomain"/>
    <property type="match status" value="1"/>
</dbReference>
<evidence type="ECO:0000256" key="3">
    <source>
        <dbReference type="ARBA" id="ARBA00023125"/>
    </source>
</evidence>
<gene>
    <name evidence="5" type="ORF">DSTB1V02_LOCUS12567</name>
</gene>
<dbReference type="InterPro" id="IPR029060">
    <property type="entry name" value="PIN-like_dom_sf"/>
</dbReference>
<organism evidence="5">
    <name type="scientific">Darwinula stevensoni</name>
    <dbReference type="NCBI Taxonomy" id="69355"/>
    <lineage>
        <taxon>Eukaryota</taxon>
        <taxon>Metazoa</taxon>
        <taxon>Ecdysozoa</taxon>
        <taxon>Arthropoda</taxon>
        <taxon>Crustacea</taxon>
        <taxon>Oligostraca</taxon>
        <taxon>Ostracoda</taxon>
        <taxon>Podocopa</taxon>
        <taxon>Podocopida</taxon>
        <taxon>Darwinulocopina</taxon>
        <taxon>Darwinuloidea</taxon>
        <taxon>Darwinulidae</taxon>
        <taxon>Darwinula</taxon>
    </lineage>
</organism>
<dbReference type="CDD" id="cd09859">
    <property type="entry name" value="PIN_53EXO"/>
    <property type="match status" value="1"/>
</dbReference>
<dbReference type="FunFam" id="1.10.150.20:FF:000003">
    <property type="entry name" value="DNA polymerase I"/>
    <property type="match status" value="1"/>
</dbReference>
<protein>
    <recommendedName>
        <fullName evidence="4">5'-3' exonuclease domain-containing protein</fullName>
    </recommendedName>
</protein>
<name>A0A7R9AF05_9CRUS</name>
<proteinExistence type="predicted"/>
<dbReference type="EMBL" id="CAJPEV010004881">
    <property type="protein sequence ID" value="CAG0902446.1"/>
    <property type="molecule type" value="Genomic_DNA"/>
</dbReference>
<dbReference type="EMBL" id="LR904398">
    <property type="protein sequence ID" value="CAD7252814.1"/>
    <property type="molecule type" value="Genomic_DNA"/>
</dbReference>
<evidence type="ECO:0000256" key="2">
    <source>
        <dbReference type="ARBA" id="ARBA00022801"/>
    </source>
</evidence>
<keyword evidence="6" id="KW-1185">Reference proteome</keyword>
<evidence type="ECO:0000256" key="1">
    <source>
        <dbReference type="ARBA" id="ARBA00022722"/>
    </source>
</evidence>
<dbReference type="GO" id="GO:0033567">
    <property type="term" value="P:DNA replication, Okazaki fragment processing"/>
    <property type="evidence" value="ECO:0007669"/>
    <property type="project" value="InterPro"/>
</dbReference>
<dbReference type="Pfam" id="PF02739">
    <property type="entry name" value="5_3_exonuc_N"/>
    <property type="match status" value="1"/>
</dbReference>
<dbReference type="SUPFAM" id="SSF56672">
    <property type="entry name" value="DNA/RNA polymerases"/>
    <property type="match status" value="1"/>
</dbReference>
<feature type="domain" description="5'-3' exonuclease" evidence="4">
    <location>
        <begin position="2"/>
        <end position="217"/>
    </location>
</feature>
<dbReference type="GO" id="GO:0017108">
    <property type="term" value="F:5'-flap endonuclease activity"/>
    <property type="evidence" value="ECO:0007669"/>
    <property type="project" value="InterPro"/>
</dbReference>
<dbReference type="AlphaFoldDB" id="A0A7R9AF05"/>
<dbReference type="InterPro" id="IPR038969">
    <property type="entry name" value="FEN"/>
</dbReference>
<reference evidence="5" key="1">
    <citation type="submission" date="2020-11" db="EMBL/GenBank/DDBJ databases">
        <authorList>
            <person name="Tran Van P."/>
        </authorList>
    </citation>
    <scope>NUCLEOTIDE SEQUENCE</scope>
</reference>
<evidence type="ECO:0000259" key="4">
    <source>
        <dbReference type="SMART" id="SM00475"/>
    </source>
</evidence>
<dbReference type="Proteomes" id="UP000677054">
    <property type="component" value="Unassembled WGS sequence"/>
</dbReference>
<dbReference type="SMART" id="SM00279">
    <property type="entry name" value="HhH2"/>
    <property type="match status" value="1"/>
</dbReference>
<dbReference type="SMART" id="SM00475">
    <property type="entry name" value="53EXOc"/>
    <property type="match status" value="1"/>
</dbReference>
<dbReference type="SUPFAM" id="SSF47807">
    <property type="entry name" value="5' to 3' exonuclease, C-terminal subdomain"/>
    <property type="match status" value="1"/>
</dbReference>
<accession>A0A7R9AF05</accession>
<dbReference type="OrthoDB" id="8300360at2759"/>
<dbReference type="Gene3D" id="3.30.70.370">
    <property type="match status" value="1"/>
</dbReference>
<dbReference type="InterPro" id="IPR043502">
    <property type="entry name" value="DNA/RNA_pol_sf"/>
</dbReference>
<dbReference type="Pfam" id="PF01367">
    <property type="entry name" value="5_3_exonuc"/>
    <property type="match status" value="1"/>
</dbReference>